<accession>A0A9W6FUA8</accession>
<reference evidence="2" key="1">
    <citation type="submission" date="2022-12" db="EMBL/GenBank/DDBJ databases">
        <title>Reference genome sequencing for broad-spectrum identification of bacterial and archaeal isolates by mass spectrometry.</title>
        <authorList>
            <person name="Sekiguchi Y."/>
            <person name="Tourlousse D.M."/>
        </authorList>
    </citation>
    <scope>NUCLEOTIDE SEQUENCE</scope>
    <source>
        <strain evidence="2">ASRB1</strain>
    </source>
</reference>
<protein>
    <submittedName>
        <fullName evidence="2">Uncharacterized protein</fullName>
    </submittedName>
</protein>
<sequence length="117" mass="12657">MYGAALIEALVDHFPVEDEHDVLVAPSGNRIVDPFNNGRDRQQLIQQIITISEHESALPPVFRLVEGEAGFADIDWNPVALAGGMSVFGITMDMGILTSTAVLLVAVAGWIYPRIAI</sequence>
<keyword evidence="1" id="KW-0472">Membrane</keyword>
<name>A0A9W6FUA8_9BACT</name>
<evidence type="ECO:0000256" key="1">
    <source>
        <dbReference type="SAM" id="Phobius"/>
    </source>
</evidence>
<dbReference type="AlphaFoldDB" id="A0A9W6FUA8"/>
<evidence type="ECO:0000313" key="3">
    <source>
        <dbReference type="Proteomes" id="UP001144372"/>
    </source>
</evidence>
<proteinExistence type="predicted"/>
<feature type="transmembrane region" description="Helical" evidence="1">
    <location>
        <begin position="94"/>
        <end position="112"/>
    </location>
</feature>
<dbReference type="Proteomes" id="UP001144372">
    <property type="component" value="Unassembled WGS sequence"/>
</dbReference>
<evidence type="ECO:0000313" key="2">
    <source>
        <dbReference type="EMBL" id="GLI34999.1"/>
    </source>
</evidence>
<keyword evidence="1" id="KW-0812">Transmembrane</keyword>
<gene>
    <name evidence="2" type="ORF">DAMNIGENAA_24320</name>
</gene>
<comment type="caution">
    <text evidence="2">The sequence shown here is derived from an EMBL/GenBank/DDBJ whole genome shotgun (WGS) entry which is preliminary data.</text>
</comment>
<dbReference type="EMBL" id="BSDR01000001">
    <property type="protein sequence ID" value="GLI34999.1"/>
    <property type="molecule type" value="Genomic_DNA"/>
</dbReference>
<organism evidence="2 3">
    <name type="scientific">Desulforhabdus amnigena</name>
    <dbReference type="NCBI Taxonomy" id="40218"/>
    <lineage>
        <taxon>Bacteria</taxon>
        <taxon>Pseudomonadati</taxon>
        <taxon>Thermodesulfobacteriota</taxon>
        <taxon>Syntrophobacteria</taxon>
        <taxon>Syntrophobacterales</taxon>
        <taxon>Syntrophobacteraceae</taxon>
        <taxon>Desulforhabdus</taxon>
    </lineage>
</organism>
<keyword evidence="1" id="KW-1133">Transmembrane helix</keyword>
<keyword evidence="3" id="KW-1185">Reference proteome</keyword>